<gene>
    <name evidence="14" type="primary">nadB</name>
    <name evidence="14" type="ORF">C6V80_04945</name>
    <name evidence="15" type="ORF">EDC58_0438</name>
</gene>
<feature type="domain" description="Fumarate reductase/succinate dehydrogenase flavoprotein-like C-terminal" evidence="13">
    <location>
        <begin position="449"/>
        <end position="472"/>
    </location>
</feature>
<name>A0AAJ4UYH0_9BACT</name>
<dbReference type="Proteomes" id="UP000272781">
    <property type="component" value="Unassembled WGS sequence"/>
</dbReference>
<dbReference type="Gene3D" id="3.50.50.60">
    <property type="entry name" value="FAD/NAD(P)-binding domain"/>
    <property type="match status" value="1"/>
</dbReference>
<keyword evidence="6 11" id="KW-0662">Pyridine nucleotide biosynthesis</keyword>
<dbReference type="NCBIfam" id="TIGR00551">
    <property type="entry name" value="nadB"/>
    <property type="match status" value="1"/>
</dbReference>
<dbReference type="Proteomes" id="UP000298805">
    <property type="component" value="Chromosome"/>
</dbReference>
<dbReference type="Pfam" id="PF02910">
    <property type="entry name" value="Succ_DH_flav_C"/>
    <property type="match status" value="1"/>
</dbReference>
<evidence type="ECO:0000259" key="12">
    <source>
        <dbReference type="Pfam" id="PF00890"/>
    </source>
</evidence>
<dbReference type="InterPro" id="IPR037099">
    <property type="entry name" value="Fum_R/Succ_DH_flav-like_C_sf"/>
</dbReference>
<dbReference type="EMBL" id="CP027432">
    <property type="protein sequence ID" value="QCI28325.1"/>
    <property type="molecule type" value="Genomic_DNA"/>
</dbReference>
<evidence type="ECO:0000256" key="2">
    <source>
        <dbReference type="ARBA" id="ARBA00004950"/>
    </source>
</evidence>
<evidence type="ECO:0000313" key="15">
    <source>
        <dbReference type="EMBL" id="ROR40956.1"/>
    </source>
</evidence>
<reference evidence="17" key="1">
    <citation type="submission" date="2018-03" db="EMBL/GenBank/DDBJ databases">
        <title>A comparative analysis of the Nautiliaceae.</title>
        <authorList>
            <person name="Grosche A."/>
            <person name="Smedile F."/>
            <person name="Vetriani C."/>
        </authorList>
    </citation>
    <scope>NUCLEOTIDE SEQUENCE [LARGE SCALE GENOMIC DNA]</scope>
    <source>
        <strain evidence="17">TB6</strain>
    </source>
</reference>
<comment type="similarity">
    <text evidence="3 11">Belongs to the FAD-dependent oxidoreductase 2 family. NadB subfamily.</text>
</comment>
<evidence type="ECO:0000256" key="8">
    <source>
        <dbReference type="ARBA" id="ARBA00023002"/>
    </source>
</evidence>
<accession>A0AAJ4UYH0</accession>
<evidence type="ECO:0000256" key="7">
    <source>
        <dbReference type="ARBA" id="ARBA00022827"/>
    </source>
</evidence>
<comment type="function">
    <text evidence="11">Catalyzes the oxidation of L-aspartate to iminoaspartate.</text>
</comment>
<evidence type="ECO:0000256" key="4">
    <source>
        <dbReference type="ARBA" id="ARBA00012173"/>
    </source>
</evidence>
<keyword evidence="7 11" id="KW-0274">FAD</keyword>
<dbReference type="InterPro" id="IPR003953">
    <property type="entry name" value="FAD-dep_OxRdtase_2_FAD-bd"/>
</dbReference>
<evidence type="ECO:0000256" key="9">
    <source>
        <dbReference type="ARBA" id="ARBA00048305"/>
    </source>
</evidence>
<reference evidence="14" key="3">
    <citation type="submission" date="2019-06" db="EMBL/GenBank/DDBJ databases">
        <title>A comparative analysis of the Nautiliaceae.</title>
        <authorList>
            <person name="Grosche A."/>
            <person name="Smedile F."/>
            <person name="Vetriani C."/>
        </authorList>
    </citation>
    <scope>NUCLEOTIDE SEQUENCE</scope>
    <source>
        <strain evidence="14">TB6</strain>
    </source>
</reference>
<protein>
    <recommendedName>
        <fullName evidence="4 10">L-aspartate oxidase</fullName>
        <ecNumber evidence="4 10">1.4.3.16</ecNumber>
    </recommendedName>
</protein>
<keyword evidence="5 11" id="KW-0285">Flavoprotein</keyword>
<dbReference type="InterPro" id="IPR036188">
    <property type="entry name" value="FAD/NAD-bd_sf"/>
</dbReference>
<proteinExistence type="inferred from homology"/>
<evidence type="ECO:0000259" key="13">
    <source>
        <dbReference type="Pfam" id="PF02910"/>
    </source>
</evidence>
<keyword evidence="8 11" id="KW-0560">Oxidoreductase</keyword>
<comment type="cofactor">
    <cofactor evidence="1 11">
        <name>FAD</name>
        <dbReference type="ChEBI" id="CHEBI:57692"/>
    </cofactor>
</comment>
<feature type="domain" description="FAD-dependent oxidoreductase 2 FAD-binding" evidence="12">
    <location>
        <begin position="4"/>
        <end position="364"/>
    </location>
</feature>
<dbReference type="GO" id="GO:0008734">
    <property type="term" value="F:L-aspartate oxidase activity"/>
    <property type="evidence" value="ECO:0007669"/>
    <property type="project" value="UniProtKB-UniRule"/>
</dbReference>
<evidence type="ECO:0000256" key="5">
    <source>
        <dbReference type="ARBA" id="ARBA00022630"/>
    </source>
</evidence>
<evidence type="ECO:0000313" key="14">
    <source>
        <dbReference type="EMBL" id="QCI28325.1"/>
    </source>
</evidence>
<dbReference type="Gene3D" id="3.90.700.10">
    <property type="entry name" value="Succinate dehydrogenase/fumarate reductase flavoprotein, catalytic domain"/>
    <property type="match status" value="1"/>
</dbReference>
<dbReference type="InterPro" id="IPR015939">
    <property type="entry name" value="Fum_Rdtase/Succ_DH_flav-like_C"/>
</dbReference>
<dbReference type="EC" id="1.4.3.16" evidence="4 10"/>
<evidence type="ECO:0000313" key="17">
    <source>
        <dbReference type="Proteomes" id="UP000298805"/>
    </source>
</evidence>
<dbReference type="PANTHER" id="PTHR42716:SF2">
    <property type="entry name" value="L-ASPARTATE OXIDASE, CHLOROPLASTIC"/>
    <property type="match status" value="1"/>
</dbReference>
<dbReference type="InterPro" id="IPR005288">
    <property type="entry name" value="NadB"/>
</dbReference>
<dbReference type="Gene3D" id="1.20.58.100">
    <property type="entry name" value="Fumarate reductase/succinate dehydrogenase flavoprotein-like, C-terminal domain"/>
    <property type="match status" value="1"/>
</dbReference>
<comment type="pathway">
    <text evidence="2 11">Cofactor biosynthesis; NAD(+) biosynthesis; iminoaspartate from L-aspartate (oxidase route): step 1/1.</text>
</comment>
<dbReference type="Pfam" id="PF00890">
    <property type="entry name" value="FAD_binding_2"/>
    <property type="match status" value="1"/>
</dbReference>
<evidence type="ECO:0000256" key="10">
    <source>
        <dbReference type="NCBIfam" id="TIGR00551"/>
    </source>
</evidence>
<comment type="subcellular location">
    <subcellularLocation>
        <location evidence="11">Cytoplasm</location>
    </subcellularLocation>
</comment>
<dbReference type="FunFam" id="3.90.700.10:FF:000002">
    <property type="entry name" value="L-aspartate oxidase"/>
    <property type="match status" value="1"/>
</dbReference>
<dbReference type="AlphaFoldDB" id="A0AAJ4UYH0"/>
<dbReference type="SUPFAM" id="SSF51905">
    <property type="entry name" value="FAD/NAD(P)-binding domain"/>
    <property type="match status" value="1"/>
</dbReference>
<dbReference type="GO" id="GO:0005737">
    <property type="term" value="C:cytoplasm"/>
    <property type="evidence" value="ECO:0007669"/>
    <property type="project" value="UniProtKB-SubCell"/>
</dbReference>
<dbReference type="SUPFAM" id="SSF46977">
    <property type="entry name" value="Succinate dehydrogenase/fumarate reductase flavoprotein C-terminal domain"/>
    <property type="match status" value="1"/>
</dbReference>
<dbReference type="SUPFAM" id="SSF56425">
    <property type="entry name" value="Succinate dehydrogenase/fumarate reductase flavoprotein, catalytic domain"/>
    <property type="match status" value="1"/>
</dbReference>
<evidence type="ECO:0000256" key="11">
    <source>
        <dbReference type="RuleBase" id="RU362049"/>
    </source>
</evidence>
<dbReference type="GO" id="GO:0034628">
    <property type="term" value="P:'de novo' NAD+ biosynthetic process from L-aspartate"/>
    <property type="evidence" value="ECO:0007669"/>
    <property type="project" value="TreeGrafter"/>
</dbReference>
<sequence>MKPDCIIIGSGLAAIWSAKFLNDAGFTTLMITKNQVWDCNSFYAQGGVTMANDENDVPLHIEDTLKAGSFHNKKEAVEILSKASVKLKQELLEYGFRFDPGVTREGAHSVSRVYHKGGDATGREIHKFLLQKDKSYLLDEAIVFDILIENGVAYGVSVLHKGKKYNIYANNVIIASGGVGALYKYDTNARTISGDMQGLAVEKGIALKDMEMTQFHPTVFIEMKFSQKLLLTEALRGEGAHVIDENGRRFLFDYDERGELAGRDIVSRAIFMHQQKGHKVFLDVSMFDEEFFKKRFPTIYTKLRDYDINVPYEPIPISPAFHYMMGGIEVDLNSKVKGFENLYAVGEVAYTGVHGANRLASNSLLECFIFAKKAAKEIIEKKFSTKEKNFEINSEELFKNDDKHYKNLLREQMWRNVGIIRDEKGLKEALSFIDETIPKLGRLAKLRFLTAKEIVKAALNRKESLGAHYRKDENA</sequence>
<dbReference type="RefSeq" id="WP_123351860.1">
    <property type="nucleotide sequence ID" value="NZ_CP027432.2"/>
</dbReference>
<keyword evidence="17" id="KW-1185">Reference proteome</keyword>
<evidence type="ECO:0000256" key="1">
    <source>
        <dbReference type="ARBA" id="ARBA00001974"/>
    </source>
</evidence>
<dbReference type="PANTHER" id="PTHR42716">
    <property type="entry name" value="L-ASPARTATE OXIDASE"/>
    <property type="match status" value="1"/>
</dbReference>
<dbReference type="InterPro" id="IPR027477">
    <property type="entry name" value="Succ_DH/fumarate_Rdtase_cat_sf"/>
</dbReference>
<evidence type="ECO:0000313" key="16">
    <source>
        <dbReference type="Proteomes" id="UP000272781"/>
    </source>
</evidence>
<reference evidence="15 16" key="2">
    <citation type="submission" date="2018-11" db="EMBL/GenBank/DDBJ databases">
        <title>Genomic Encyclopedia of Type Strains, Phase IV (KMG-IV): sequencing the most valuable type-strain genomes for metagenomic binning, comparative biology and taxonomic classification.</title>
        <authorList>
            <person name="Goeker M."/>
        </authorList>
    </citation>
    <scope>NUCLEOTIDE SEQUENCE [LARGE SCALE GENOMIC DNA]</scope>
    <source>
        <strain evidence="15 16">DSM 27783</strain>
    </source>
</reference>
<evidence type="ECO:0000256" key="6">
    <source>
        <dbReference type="ARBA" id="ARBA00022642"/>
    </source>
</evidence>
<organism evidence="15 16">
    <name type="scientific">Caminibacter pacificus</name>
    <dbReference type="NCBI Taxonomy" id="1424653"/>
    <lineage>
        <taxon>Bacteria</taxon>
        <taxon>Pseudomonadati</taxon>
        <taxon>Campylobacterota</taxon>
        <taxon>Epsilonproteobacteria</taxon>
        <taxon>Nautiliales</taxon>
        <taxon>Nautiliaceae</taxon>
        <taxon>Caminibacter</taxon>
    </lineage>
</organism>
<comment type="catalytic activity">
    <reaction evidence="9">
        <text>L-aspartate + O2 = iminosuccinate + H2O2</text>
        <dbReference type="Rhea" id="RHEA:25876"/>
        <dbReference type="ChEBI" id="CHEBI:15379"/>
        <dbReference type="ChEBI" id="CHEBI:16240"/>
        <dbReference type="ChEBI" id="CHEBI:29991"/>
        <dbReference type="ChEBI" id="CHEBI:77875"/>
        <dbReference type="EC" id="1.4.3.16"/>
    </reaction>
    <physiologicalReaction direction="left-to-right" evidence="9">
        <dbReference type="Rhea" id="RHEA:25877"/>
    </physiologicalReaction>
</comment>
<evidence type="ECO:0000256" key="3">
    <source>
        <dbReference type="ARBA" id="ARBA00008562"/>
    </source>
</evidence>
<dbReference type="EMBL" id="RJVK01000001">
    <property type="protein sequence ID" value="ROR40956.1"/>
    <property type="molecule type" value="Genomic_DNA"/>
</dbReference>